<dbReference type="SUPFAM" id="SSF55486">
    <property type="entry name" value="Metalloproteases ('zincins'), catalytic domain"/>
    <property type="match status" value="1"/>
</dbReference>
<dbReference type="RefSeq" id="WP_208131890.1">
    <property type="nucleotide sequence ID" value="NZ_BAABGQ010000006.1"/>
</dbReference>
<dbReference type="InterPro" id="IPR027268">
    <property type="entry name" value="Peptidase_M4/M1_CTD_sf"/>
</dbReference>
<dbReference type="InterPro" id="IPR036034">
    <property type="entry name" value="PDZ_sf"/>
</dbReference>
<sequence>MPSFLQRLLLLALGLHALAGWAAGPVLTLHLRPTYAQPGQANGLGVSYSLSAPTAKPRLLDLRFAMLVPFLVRNADQVTNLIVTDARGQVPMAKPTIREANGETTQHWPASRPVLGTVHVAYRVPVASAIAPKRGPHVDLQAAGGGVAGGGQGFLLLPALPAAFTLRLVWQLAPGTTAVSSYGAGDLVAQTTAEELTNAQFLAGPLYHYPAHPSNHGFSAYGLGKTAAEMDAPMAAAEHVYELQRQAFGGSAAQSFRFFFRSYAGSPFSSGVAAPGFFMMYLPPQVKLSDVHERATIAHEIVHAWGLGLKAKPLLDDWYTEGIADYFALTLPYAAGLYSQADYLALLNTDASWYYTNAQRLTPDRDVPAGKWAGRNAWTLSYARGMLYFANLDAKLRQAGSPHTVLSFANELLKMQRAGHAPTAQDWAALLGREAGPWAVADWQAMVDGQLLRPEPGAFGPAVVSQPVSTGFFDLGFAEPVSLLAGKRIKGLVAGSPAAMAGLREGDELLEAVNLIPVYSSFQQPITLRVRRGAEVLSITYQPRTGQAQAWEWVAAPSRP</sequence>
<protein>
    <recommendedName>
        <fullName evidence="3">PDZ domain-containing protein</fullName>
    </recommendedName>
</protein>
<dbReference type="SUPFAM" id="SSF50156">
    <property type="entry name" value="PDZ domain-like"/>
    <property type="match status" value="1"/>
</dbReference>
<dbReference type="Gene3D" id="1.10.390.10">
    <property type="entry name" value="Neutral Protease Domain 2"/>
    <property type="match status" value="1"/>
</dbReference>
<evidence type="ECO:0000313" key="1">
    <source>
        <dbReference type="EMBL" id="GAA4500869.1"/>
    </source>
</evidence>
<proteinExistence type="predicted"/>
<name>A0ABP8QG77_9BACT</name>
<accession>A0ABP8QG77</accession>
<evidence type="ECO:0000313" key="2">
    <source>
        <dbReference type="Proteomes" id="UP001501243"/>
    </source>
</evidence>
<keyword evidence="2" id="KW-1185">Reference proteome</keyword>
<dbReference type="EMBL" id="BAABGQ010000006">
    <property type="protein sequence ID" value="GAA4500869.1"/>
    <property type="molecule type" value="Genomic_DNA"/>
</dbReference>
<organism evidence="1 2">
    <name type="scientific">Hymenobacter ginsengisoli</name>
    <dbReference type="NCBI Taxonomy" id="1051626"/>
    <lineage>
        <taxon>Bacteria</taxon>
        <taxon>Pseudomonadati</taxon>
        <taxon>Bacteroidota</taxon>
        <taxon>Cytophagia</taxon>
        <taxon>Cytophagales</taxon>
        <taxon>Hymenobacteraceae</taxon>
        <taxon>Hymenobacter</taxon>
    </lineage>
</organism>
<gene>
    <name evidence="1" type="ORF">GCM10023172_21850</name>
</gene>
<evidence type="ECO:0008006" key="3">
    <source>
        <dbReference type="Google" id="ProtNLM"/>
    </source>
</evidence>
<reference evidence="2" key="1">
    <citation type="journal article" date="2019" name="Int. J. Syst. Evol. Microbiol.">
        <title>The Global Catalogue of Microorganisms (GCM) 10K type strain sequencing project: providing services to taxonomists for standard genome sequencing and annotation.</title>
        <authorList>
            <consortium name="The Broad Institute Genomics Platform"/>
            <consortium name="The Broad Institute Genome Sequencing Center for Infectious Disease"/>
            <person name="Wu L."/>
            <person name="Ma J."/>
        </authorList>
    </citation>
    <scope>NUCLEOTIDE SEQUENCE [LARGE SCALE GENOMIC DNA]</scope>
    <source>
        <strain evidence="2">JCM 17841</strain>
    </source>
</reference>
<dbReference type="Proteomes" id="UP001501243">
    <property type="component" value="Unassembled WGS sequence"/>
</dbReference>
<comment type="caution">
    <text evidence="1">The sequence shown here is derived from an EMBL/GenBank/DDBJ whole genome shotgun (WGS) entry which is preliminary data.</text>
</comment>